<evidence type="ECO:0000259" key="3">
    <source>
        <dbReference type="PROSITE" id="PS50977"/>
    </source>
</evidence>
<dbReference type="PRINTS" id="PR00455">
    <property type="entry name" value="HTHTETR"/>
</dbReference>
<keyword evidence="5" id="KW-1185">Reference proteome</keyword>
<dbReference type="InterPro" id="IPR050109">
    <property type="entry name" value="HTH-type_TetR-like_transc_reg"/>
</dbReference>
<evidence type="ECO:0000313" key="5">
    <source>
        <dbReference type="Proteomes" id="UP000023482"/>
    </source>
</evidence>
<reference evidence="4 5" key="1">
    <citation type="submission" date="2014-01" db="EMBL/GenBank/DDBJ databases">
        <authorList>
            <person name="Durkin A.S."/>
            <person name="McCorrison J."/>
            <person name="Torralba M."/>
            <person name="Gillis M."/>
            <person name="Haft D.H."/>
            <person name="Methe B."/>
            <person name="Sutton G."/>
            <person name="Nelson K.E."/>
        </authorList>
    </citation>
    <scope>NUCLEOTIDE SEQUENCE [LARGE SCALE GENOMIC DNA]</scope>
    <source>
        <strain evidence="4 5">ATCC 51270</strain>
    </source>
</reference>
<evidence type="ECO:0000256" key="1">
    <source>
        <dbReference type="ARBA" id="ARBA00023125"/>
    </source>
</evidence>
<dbReference type="SUPFAM" id="SSF46689">
    <property type="entry name" value="Homeodomain-like"/>
    <property type="match status" value="1"/>
</dbReference>
<protein>
    <submittedName>
        <fullName evidence="4">Transcriptional regulator, TetR family</fullName>
    </submittedName>
</protein>
<keyword evidence="1 2" id="KW-0238">DNA-binding</keyword>
<evidence type="ECO:0000256" key="2">
    <source>
        <dbReference type="PROSITE-ProRule" id="PRU00335"/>
    </source>
</evidence>
<feature type="domain" description="HTH tetR-type" evidence="3">
    <location>
        <begin position="7"/>
        <end position="67"/>
    </location>
</feature>
<dbReference type="InterPro" id="IPR001647">
    <property type="entry name" value="HTH_TetR"/>
</dbReference>
<evidence type="ECO:0000313" key="4">
    <source>
        <dbReference type="EMBL" id="EWC91872.1"/>
    </source>
</evidence>
<dbReference type="PATRIC" id="fig|887901.3.peg.1296"/>
<feature type="DNA-binding region" description="H-T-H motif" evidence="2">
    <location>
        <begin position="30"/>
        <end position="49"/>
    </location>
</feature>
<dbReference type="Proteomes" id="UP000023482">
    <property type="component" value="Unassembled WGS sequence"/>
</dbReference>
<dbReference type="SUPFAM" id="SSF48498">
    <property type="entry name" value="Tetracyclin repressor-like, C-terminal domain"/>
    <property type="match status" value="1"/>
</dbReference>
<gene>
    <name evidence="4" type="ORF">HMPREF0636_1538</name>
</gene>
<accession>Z4WSS3</accession>
<proteinExistence type="predicted"/>
<dbReference type="PROSITE" id="PS50977">
    <property type="entry name" value="HTH_TETR_2"/>
    <property type="match status" value="1"/>
</dbReference>
<dbReference type="Pfam" id="PF00440">
    <property type="entry name" value="TetR_N"/>
    <property type="match status" value="1"/>
</dbReference>
<organism evidence="4 5">
    <name type="scientific">Porphyromonas catoniae ATCC 51270</name>
    <dbReference type="NCBI Taxonomy" id="887901"/>
    <lineage>
        <taxon>Bacteria</taxon>
        <taxon>Pseudomonadati</taxon>
        <taxon>Bacteroidota</taxon>
        <taxon>Bacteroidia</taxon>
        <taxon>Bacteroidales</taxon>
        <taxon>Porphyromonadaceae</taxon>
        <taxon>Porphyromonas</taxon>
    </lineage>
</organism>
<dbReference type="EMBL" id="JDFF01000022">
    <property type="protein sequence ID" value="EWC91872.1"/>
    <property type="molecule type" value="Genomic_DNA"/>
</dbReference>
<dbReference type="GO" id="GO:0003677">
    <property type="term" value="F:DNA binding"/>
    <property type="evidence" value="ECO:0007669"/>
    <property type="project" value="UniProtKB-UniRule"/>
</dbReference>
<dbReference type="Gene3D" id="1.10.357.10">
    <property type="entry name" value="Tetracycline Repressor, domain 2"/>
    <property type="match status" value="1"/>
</dbReference>
<dbReference type="PANTHER" id="PTHR30055">
    <property type="entry name" value="HTH-TYPE TRANSCRIPTIONAL REGULATOR RUTR"/>
    <property type="match status" value="1"/>
</dbReference>
<dbReference type="InterPro" id="IPR036271">
    <property type="entry name" value="Tet_transcr_reg_TetR-rel_C_sf"/>
</dbReference>
<sequence>MSMKKEEKTEEEILLAAEELFLEQGFAQTTTAQIAQRAGCNSALVHYYYRTKENLFARIFGSKVQLMLQNIFSFDRRDETFEERITRLISAHLSFLRENPRLVPFVLKEILFCPERAIPYAQELSRARGEFLRHLEEDLRAERSAGRIGDVRGEALLNLVVTQNISFFILATFKRAATGHILQDADFDAHCTELITTVLARLRPQ</sequence>
<dbReference type="AlphaFoldDB" id="Z4WSS3"/>
<comment type="caution">
    <text evidence="4">The sequence shown here is derived from an EMBL/GenBank/DDBJ whole genome shotgun (WGS) entry which is preliminary data.</text>
</comment>
<dbReference type="InterPro" id="IPR009057">
    <property type="entry name" value="Homeodomain-like_sf"/>
</dbReference>
<name>Z4WSS3_9PORP</name>
<dbReference type="PANTHER" id="PTHR30055:SF222">
    <property type="entry name" value="REGULATORY PROTEIN"/>
    <property type="match status" value="1"/>
</dbReference>